<feature type="domain" description="Flagellar Assembly Protein A N-terminal region" evidence="1">
    <location>
        <begin position="9"/>
        <end position="181"/>
    </location>
</feature>
<dbReference type="Pfam" id="PF03961">
    <property type="entry name" value="FapA"/>
    <property type="match status" value="1"/>
</dbReference>
<reference evidence="2 3" key="1">
    <citation type="journal article" date="2011" name="J. Bacteriol.">
        <title>Genome sequence of Brevibacillus laterosporus LMG 15441, a pathogen of invertebrates.</title>
        <authorList>
            <person name="Djukic M."/>
            <person name="Poehlein A."/>
            <person name="Thurmer A."/>
            <person name="Daniel R."/>
        </authorList>
    </citation>
    <scope>NUCLEOTIDE SEQUENCE [LARGE SCALE GENOMIC DNA]</scope>
    <source>
        <strain evidence="2 3">LMG 15441</strain>
    </source>
</reference>
<evidence type="ECO:0000313" key="2">
    <source>
        <dbReference type="EMBL" id="AIG27588.1"/>
    </source>
</evidence>
<dbReference type="HOGENOM" id="CLU_026157_1_1_9"/>
<dbReference type="InterPro" id="IPR046865">
    <property type="entry name" value="FapA_b_solenoid"/>
</dbReference>
<dbReference type="PANTHER" id="PTHR38032">
    <property type="entry name" value="POLYMERASE-RELATED"/>
    <property type="match status" value="1"/>
</dbReference>
<dbReference type="EMBL" id="CP007806">
    <property type="protein sequence ID" value="AIG27588.1"/>
    <property type="molecule type" value="Genomic_DNA"/>
</dbReference>
<dbReference type="Proteomes" id="UP000005850">
    <property type="component" value="Chromosome"/>
</dbReference>
<name>A0A075R8I0_BRELA</name>
<dbReference type="eggNOG" id="COG1315">
    <property type="taxonomic scope" value="Bacteria"/>
</dbReference>
<keyword evidence="3" id="KW-1185">Reference proteome</keyword>
<dbReference type="AlphaFoldDB" id="A0A075R8I0"/>
<dbReference type="InterPro" id="IPR005646">
    <property type="entry name" value="FapA"/>
</dbReference>
<evidence type="ECO:0000313" key="3">
    <source>
        <dbReference type="Proteomes" id="UP000005850"/>
    </source>
</evidence>
<accession>A0A075R8I0</accession>
<dbReference type="PANTHER" id="PTHR38032:SF1">
    <property type="entry name" value="RNA-BINDING PROTEIN KHPB N-TERMINAL DOMAIN-CONTAINING PROTEIN"/>
    <property type="match status" value="1"/>
</dbReference>
<dbReference type="RefSeq" id="WP_003336938.1">
    <property type="nucleotide sequence ID" value="NZ_CP007806.1"/>
</dbReference>
<protein>
    <recommendedName>
        <fullName evidence="1">Flagellar Assembly Protein A N-terminal region domain-containing protein</fullName>
    </recommendedName>
</protein>
<organism evidence="2 3">
    <name type="scientific">Brevibacillus laterosporus LMG 15441</name>
    <dbReference type="NCBI Taxonomy" id="1042163"/>
    <lineage>
        <taxon>Bacteria</taxon>
        <taxon>Bacillati</taxon>
        <taxon>Bacillota</taxon>
        <taxon>Bacilli</taxon>
        <taxon>Bacillales</taxon>
        <taxon>Paenibacillaceae</taxon>
        <taxon>Brevibacillus</taxon>
    </lineage>
</organism>
<evidence type="ECO:0000259" key="1">
    <source>
        <dbReference type="Pfam" id="PF20250"/>
    </source>
</evidence>
<dbReference type="Pfam" id="PF20250">
    <property type="entry name" value="FapA_N"/>
    <property type="match status" value="1"/>
</dbReference>
<dbReference type="STRING" id="1042163.BRLA_c032760"/>
<gene>
    <name evidence="2" type="ORF">BRLA_c032760</name>
</gene>
<sequence>MNQITDYAEIHISSDKLLAEITLKATSDVPLKEEDLIRFCETKGVRYGIIENHVRAICSAPSQYVNTPLSIAKGVEPIPGKNGSIRYLFQDESAEKTSPKVLEDGRVDYYSVLNIANVTRGQLLAEKIMATPGVPGRTVTDDVIPPKPGKEALLKPGKGIVLNEERTLAYAVIDGQVSVDNDKIHVFPVYEVNGDVDFSVGNIDFVGTVVIRGHVPTGFTIKATGDIRIYGSVEGAELIAEGSIDIKNGIAGQDKGHVQAGNNVTTSYIQNGNVTAGNNVFVKQSIMFSQVKAGKQVVCKGTKGIIIGGVVQAGEKIIAQVVGNMSSTPTSLEVGAKPQCREEVSQIKKKLTDLYDQKRKADQGLQVLTQMMQAYGDLPSDKKSLQIKLSNTQLVLDKEIKTLEEEKRRLEAELDQEIPSYIEVSQLIFPGAKLVFGKHVRFIKQEFSRTRFLVLDGEISTSTLI</sequence>
<proteinExistence type="predicted"/>
<dbReference type="KEGG" id="blr:BRLA_c032760"/>
<dbReference type="InterPro" id="IPR046866">
    <property type="entry name" value="FapA_N"/>
</dbReference>